<proteinExistence type="predicted"/>
<dbReference type="EMBL" id="CP015839">
    <property type="protein sequence ID" value="ANG62475.1"/>
    <property type="molecule type" value="Genomic_DNA"/>
</dbReference>
<evidence type="ECO:0000256" key="2">
    <source>
        <dbReference type="ARBA" id="ARBA00022475"/>
    </source>
</evidence>
<dbReference type="GO" id="GO:0042970">
    <property type="term" value="F:homoserine transmembrane transporter activity"/>
    <property type="evidence" value="ECO:0007669"/>
    <property type="project" value="TreeGrafter"/>
</dbReference>
<organism evidence="7 8">
    <name type="scientific">Marinobacterium aestuarii</name>
    <dbReference type="NCBI Taxonomy" id="1821621"/>
    <lineage>
        <taxon>Bacteria</taxon>
        <taxon>Pseudomonadati</taxon>
        <taxon>Pseudomonadota</taxon>
        <taxon>Gammaproteobacteria</taxon>
        <taxon>Oceanospirillales</taxon>
        <taxon>Oceanospirillaceae</taxon>
        <taxon>Marinobacterium</taxon>
    </lineage>
</organism>
<reference evidence="7 8" key="2">
    <citation type="journal article" date="2018" name="Int. J. Syst. Evol. Microbiol.">
        <title>Marinobacterium aestuarii sp. nov., a benzene-degrading marine bacterium isolated from estuary sediment.</title>
        <authorList>
            <person name="Bae S.S."/>
            <person name="Jung J."/>
            <person name="Chung D."/>
            <person name="Baek K."/>
        </authorList>
    </citation>
    <scope>NUCLEOTIDE SEQUENCE [LARGE SCALE GENOMIC DNA]</scope>
    <source>
        <strain evidence="7 8">ST58-10</strain>
    </source>
</reference>
<feature type="transmembrane region" description="Helical" evidence="6">
    <location>
        <begin position="6"/>
        <end position="32"/>
    </location>
</feature>
<gene>
    <name evidence="7" type="ORF">A8C75_08215</name>
</gene>
<evidence type="ECO:0000256" key="1">
    <source>
        <dbReference type="ARBA" id="ARBA00004651"/>
    </source>
</evidence>
<dbReference type="PIRSF" id="PIRSF006324">
    <property type="entry name" value="LeuE"/>
    <property type="match status" value="1"/>
</dbReference>
<dbReference type="Pfam" id="PF01810">
    <property type="entry name" value="LysE"/>
    <property type="match status" value="1"/>
</dbReference>
<dbReference type="PANTHER" id="PTHR30086:SF5">
    <property type="entry name" value="HOMOGENTISATE EXPORT PROTEIN"/>
    <property type="match status" value="1"/>
</dbReference>
<dbReference type="Proteomes" id="UP000078070">
    <property type="component" value="Chromosome"/>
</dbReference>
<dbReference type="InterPro" id="IPR001123">
    <property type="entry name" value="LeuE-type"/>
</dbReference>
<dbReference type="STRING" id="1821621.A8C75_08215"/>
<sequence length="209" mass="22370">MDGIMNLAVLAIFIPTFFFVSITPGMCMTLALTMGMSIGLRRTLWMMLGELIGVGLVAGASVLGVAAILLQYPALFDLLRLGGGAYLAYIGVQMWRSKGRMALSASGATHDVGAIELALQGFVTAISNPKGWAFFIALLPPFVDPGYRMVPQLAVLLSIILLIEFCCLLMYAAGGKTLSRFLQRSSNIRLMNRVAGSLMVGVALWLAFG</sequence>
<dbReference type="PANTHER" id="PTHR30086">
    <property type="entry name" value="ARGININE EXPORTER PROTEIN ARGO"/>
    <property type="match status" value="1"/>
</dbReference>
<evidence type="ECO:0000256" key="6">
    <source>
        <dbReference type="SAM" id="Phobius"/>
    </source>
</evidence>
<dbReference type="AlphaFoldDB" id="A0A1A9EX72"/>
<reference evidence="8" key="1">
    <citation type="submission" date="2016-05" db="EMBL/GenBank/DDBJ databases">
        <authorList>
            <person name="Baek K."/>
            <person name="Yang S.-J."/>
        </authorList>
    </citation>
    <scope>NUCLEOTIDE SEQUENCE [LARGE SCALE GENOMIC DNA]</scope>
    <source>
        <strain evidence="8">ST58-10</strain>
    </source>
</reference>
<comment type="subcellular location">
    <subcellularLocation>
        <location evidence="1">Cell membrane</location>
        <topology evidence="1">Multi-pass membrane protein</topology>
    </subcellularLocation>
</comment>
<name>A0A1A9EX72_9GAMM</name>
<dbReference type="GO" id="GO:0005886">
    <property type="term" value="C:plasma membrane"/>
    <property type="evidence" value="ECO:0007669"/>
    <property type="project" value="UniProtKB-SubCell"/>
</dbReference>
<feature type="transmembrane region" description="Helical" evidence="6">
    <location>
        <begin position="149"/>
        <end position="170"/>
    </location>
</feature>
<keyword evidence="4 6" id="KW-1133">Transmembrane helix</keyword>
<feature type="transmembrane region" description="Helical" evidence="6">
    <location>
        <begin position="190"/>
        <end position="208"/>
    </location>
</feature>
<evidence type="ECO:0000313" key="8">
    <source>
        <dbReference type="Proteomes" id="UP000078070"/>
    </source>
</evidence>
<evidence type="ECO:0000256" key="3">
    <source>
        <dbReference type="ARBA" id="ARBA00022692"/>
    </source>
</evidence>
<protein>
    <submittedName>
        <fullName evidence="7">Threonine transporter RhtB</fullName>
    </submittedName>
</protein>
<feature type="transmembrane region" description="Helical" evidence="6">
    <location>
        <begin position="44"/>
        <end position="72"/>
    </location>
</feature>
<keyword evidence="3 6" id="KW-0812">Transmembrane</keyword>
<feature type="transmembrane region" description="Helical" evidence="6">
    <location>
        <begin position="78"/>
        <end position="96"/>
    </location>
</feature>
<evidence type="ECO:0000313" key="7">
    <source>
        <dbReference type="EMBL" id="ANG62475.1"/>
    </source>
</evidence>
<keyword evidence="8" id="KW-1185">Reference proteome</keyword>
<keyword evidence="5 6" id="KW-0472">Membrane</keyword>
<evidence type="ECO:0000256" key="5">
    <source>
        <dbReference type="ARBA" id="ARBA00023136"/>
    </source>
</evidence>
<dbReference type="OrthoDB" id="9804822at2"/>
<dbReference type="KEGG" id="mars:A8C75_08215"/>
<accession>A0A1A9EX72</accession>
<evidence type="ECO:0000256" key="4">
    <source>
        <dbReference type="ARBA" id="ARBA00022989"/>
    </source>
</evidence>
<keyword evidence="2" id="KW-1003">Cell membrane</keyword>